<dbReference type="RefSeq" id="WP_190550222.1">
    <property type="nucleotide sequence ID" value="NZ_CAWPNO010000109.1"/>
</dbReference>
<dbReference type="EMBL" id="JACJQH010000072">
    <property type="protein sequence ID" value="MBD2199946.1"/>
    <property type="molecule type" value="Genomic_DNA"/>
</dbReference>
<organism evidence="4 5">
    <name type="scientific">Calothrix parietina FACHB-288</name>
    <dbReference type="NCBI Taxonomy" id="2692896"/>
    <lineage>
        <taxon>Bacteria</taxon>
        <taxon>Bacillati</taxon>
        <taxon>Cyanobacteriota</taxon>
        <taxon>Cyanophyceae</taxon>
        <taxon>Nostocales</taxon>
        <taxon>Calotrichaceae</taxon>
        <taxon>Calothrix</taxon>
    </lineage>
</organism>
<protein>
    <submittedName>
        <fullName evidence="4">Phage integrase N-terminal SAM-like domain-containing protein</fullName>
    </submittedName>
</protein>
<dbReference type="Pfam" id="PF13495">
    <property type="entry name" value="Phage_int_SAM_4"/>
    <property type="match status" value="1"/>
</dbReference>
<dbReference type="InterPro" id="IPR010998">
    <property type="entry name" value="Integrase_recombinase_N"/>
</dbReference>
<proteinExistence type="predicted"/>
<dbReference type="PROSITE" id="PS51900">
    <property type="entry name" value="CB"/>
    <property type="match status" value="1"/>
</dbReference>
<evidence type="ECO:0000256" key="1">
    <source>
        <dbReference type="ARBA" id="ARBA00023125"/>
    </source>
</evidence>
<dbReference type="InterPro" id="IPR044068">
    <property type="entry name" value="CB"/>
</dbReference>
<evidence type="ECO:0000259" key="3">
    <source>
        <dbReference type="PROSITE" id="PS51900"/>
    </source>
</evidence>
<dbReference type="Gene3D" id="1.10.150.130">
    <property type="match status" value="1"/>
</dbReference>
<dbReference type="Proteomes" id="UP000658514">
    <property type="component" value="Unassembled WGS sequence"/>
</dbReference>
<keyword evidence="1 2" id="KW-0238">DNA-binding</keyword>
<sequence>MEQRLKKLLEQVQDVIRLKHYYYQIEKTYIYWIRRYIFFHHKRHLKDMGGKEIEEFLTHLAVNENVAASTQNQALHAVLFLYKEVLKQDLDLKVDAVSAKKFKYLPTILTKNEVFAILQKDVKTTMPP</sequence>
<comment type="caution">
    <text evidence="4">The sequence shown here is derived from an EMBL/GenBank/DDBJ whole genome shotgun (WGS) entry which is preliminary data.</text>
</comment>
<keyword evidence="5" id="KW-1185">Reference proteome</keyword>
<gene>
    <name evidence="4" type="ORF">H6G24_31500</name>
</gene>
<evidence type="ECO:0000313" key="5">
    <source>
        <dbReference type="Proteomes" id="UP000658514"/>
    </source>
</evidence>
<evidence type="ECO:0000256" key="2">
    <source>
        <dbReference type="PROSITE-ProRule" id="PRU01248"/>
    </source>
</evidence>
<name>A0ABR8AMQ4_9CYAN</name>
<reference evidence="4 5" key="1">
    <citation type="journal article" date="2020" name="ISME J.">
        <title>Comparative genomics reveals insights into cyanobacterial evolution and habitat adaptation.</title>
        <authorList>
            <person name="Chen M.Y."/>
            <person name="Teng W.K."/>
            <person name="Zhao L."/>
            <person name="Hu C.X."/>
            <person name="Zhou Y.K."/>
            <person name="Han B.P."/>
            <person name="Song L.R."/>
            <person name="Shu W.S."/>
        </authorList>
    </citation>
    <scope>NUCLEOTIDE SEQUENCE [LARGE SCALE GENOMIC DNA]</scope>
    <source>
        <strain evidence="4 5">FACHB-288</strain>
    </source>
</reference>
<dbReference type="InterPro" id="IPR004107">
    <property type="entry name" value="Integrase_SAM-like_N"/>
</dbReference>
<feature type="domain" description="Core-binding (CB)" evidence="3">
    <location>
        <begin position="1"/>
        <end position="86"/>
    </location>
</feature>
<evidence type="ECO:0000313" key="4">
    <source>
        <dbReference type="EMBL" id="MBD2199946.1"/>
    </source>
</evidence>
<accession>A0ABR8AMQ4</accession>